<protein>
    <recommendedName>
        <fullName evidence="5">Periplasmic binding protein domain-containing protein</fullName>
    </recommendedName>
</protein>
<dbReference type="SUPFAM" id="SSF53822">
    <property type="entry name" value="Periplasmic binding protein-like I"/>
    <property type="match status" value="1"/>
</dbReference>
<dbReference type="AlphaFoldDB" id="A0A154MD51"/>
<accession>A0A154MD51</accession>
<evidence type="ECO:0000313" key="4">
    <source>
        <dbReference type="Proteomes" id="UP000186883"/>
    </source>
</evidence>
<evidence type="ECO:0000313" key="3">
    <source>
        <dbReference type="Proteomes" id="UP000076321"/>
    </source>
</evidence>
<dbReference type="EMBL" id="LQCI01000034">
    <property type="protein sequence ID" value="KZB81589.1"/>
    <property type="molecule type" value="Genomic_DNA"/>
</dbReference>
<dbReference type="InterPro" id="IPR028082">
    <property type="entry name" value="Peripla_BP_I"/>
</dbReference>
<reference evidence="1 3" key="1">
    <citation type="submission" date="2015-12" db="EMBL/GenBank/DDBJ databases">
        <title>Amycolatopsis regifaucium genome sequencing and assembly.</title>
        <authorList>
            <person name="Mayilraj S."/>
        </authorList>
    </citation>
    <scope>NUCLEOTIDE SEQUENCE [LARGE SCALE GENOMIC DNA]</scope>
    <source>
        <strain evidence="1 3">GY080</strain>
    </source>
</reference>
<dbReference type="Gene3D" id="3.40.50.2300">
    <property type="match status" value="1"/>
</dbReference>
<evidence type="ECO:0000313" key="2">
    <source>
        <dbReference type="EMBL" id="OKA06840.1"/>
    </source>
</evidence>
<evidence type="ECO:0008006" key="5">
    <source>
        <dbReference type="Google" id="ProtNLM"/>
    </source>
</evidence>
<keyword evidence="4" id="KW-1185">Reference proteome</keyword>
<name>A0A154MD51_9PSEU</name>
<dbReference type="Proteomes" id="UP000186883">
    <property type="component" value="Unassembled WGS sequence"/>
</dbReference>
<comment type="caution">
    <text evidence="1">The sequence shown here is derived from an EMBL/GenBank/DDBJ whole genome shotgun (WGS) entry which is preliminary data.</text>
</comment>
<reference evidence="2 4" key="2">
    <citation type="submission" date="2016-11" db="EMBL/GenBank/DDBJ databases">
        <title>Genome sequencing of Amycolatopsis regifaucium.</title>
        <authorList>
            <person name="Mayilraj S."/>
            <person name="Kaur N."/>
        </authorList>
    </citation>
    <scope>NUCLEOTIDE SEQUENCE [LARGE SCALE GENOMIC DNA]</scope>
    <source>
        <strain evidence="2 4">GY080</strain>
    </source>
</reference>
<gene>
    <name evidence="2" type="ORF">ATP06_0220110</name>
    <name evidence="1" type="ORF">AVL48_06185</name>
</gene>
<evidence type="ECO:0000313" key="1">
    <source>
        <dbReference type="EMBL" id="KZB81589.1"/>
    </source>
</evidence>
<organism evidence="1 3">
    <name type="scientific">Amycolatopsis regifaucium</name>
    <dbReference type="NCBI Taxonomy" id="546365"/>
    <lineage>
        <taxon>Bacteria</taxon>
        <taxon>Bacillati</taxon>
        <taxon>Actinomycetota</taxon>
        <taxon>Actinomycetes</taxon>
        <taxon>Pseudonocardiales</taxon>
        <taxon>Pseudonocardiaceae</taxon>
        <taxon>Amycolatopsis</taxon>
    </lineage>
</organism>
<proteinExistence type="predicted"/>
<sequence>MSELLLDAQDPAAIGQLGVQQAIAALEGKPVTRNLTASPHSITKANMDANAQYFSNQSC</sequence>
<dbReference type="Proteomes" id="UP000076321">
    <property type="component" value="Unassembled WGS sequence"/>
</dbReference>
<dbReference type="EMBL" id="LOBU02000014">
    <property type="protein sequence ID" value="OKA06840.1"/>
    <property type="molecule type" value="Genomic_DNA"/>
</dbReference>